<accession>A0A3A9ZCU3</accession>
<reference evidence="2 3" key="1">
    <citation type="journal article" date="2004" name="Syst. Appl. Microbiol.">
        <title>Cryptoendolithic actinomycetes from antarctic sandstone rock samples: Micromonospora endolithica sp. nov. and two isolates related to Micromonospora coerulea Jensen 1932.</title>
        <authorList>
            <person name="Hirsch P."/>
            <person name="Mevs U."/>
            <person name="Kroppenstedt R.M."/>
            <person name="Schumann P."/>
            <person name="Stackebrandt E."/>
        </authorList>
    </citation>
    <scope>NUCLEOTIDE SEQUENCE [LARGE SCALE GENOMIC DNA]</scope>
    <source>
        <strain evidence="2 3">JCM 12677</strain>
    </source>
</reference>
<feature type="region of interest" description="Disordered" evidence="1">
    <location>
        <begin position="77"/>
        <end position="96"/>
    </location>
</feature>
<comment type="caution">
    <text evidence="2">The sequence shown here is derived from an EMBL/GenBank/DDBJ whole genome shotgun (WGS) entry which is preliminary data.</text>
</comment>
<dbReference type="EMBL" id="RBAK01000005">
    <property type="protein sequence ID" value="RKN46153.1"/>
    <property type="molecule type" value="Genomic_DNA"/>
</dbReference>
<organism evidence="2 3">
    <name type="scientific">Micromonospora endolithica</name>
    <dbReference type="NCBI Taxonomy" id="230091"/>
    <lineage>
        <taxon>Bacteria</taxon>
        <taxon>Bacillati</taxon>
        <taxon>Actinomycetota</taxon>
        <taxon>Actinomycetes</taxon>
        <taxon>Micromonosporales</taxon>
        <taxon>Micromonosporaceae</taxon>
        <taxon>Micromonospora</taxon>
    </lineage>
</organism>
<evidence type="ECO:0000256" key="1">
    <source>
        <dbReference type="SAM" id="MobiDB-lite"/>
    </source>
</evidence>
<dbReference type="Proteomes" id="UP000281726">
    <property type="component" value="Unassembled WGS sequence"/>
</dbReference>
<keyword evidence="3" id="KW-1185">Reference proteome</keyword>
<dbReference type="AlphaFoldDB" id="A0A3A9ZCU3"/>
<proteinExistence type="predicted"/>
<gene>
    <name evidence="2" type="ORF">D7223_14500</name>
</gene>
<feature type="compositionally biased region" description="Polar residues" evidence="1">
    <location>
        <begin position="78"/>
        <end position="96"/>
    </location>
</feature>
<name>A0A3A9ZCU3_9ACTN</name>
<protein>
    <submittedName>
        <fullName evidence="2">Uncharacterized protein</fullName>
    </submittedName>
</protein>
<evidence type="ECO:0000313" key="3">
    <source>
        <dbReference type="Proteomes" id="UP000281726"/>
    </source>
</evidence>
<sequence length="96" mass="10645">MMPADTETVNSCKINNKFIGLITDHRLDDRGPQHHHIRATQQTGNPQHDGRIISEPSDLQQRDLALAMTVNRCIATPRNAQPSITQRGPGQQSPQA</sequence>
<evidence type="ECO:0000313" key="2">
    <source>
        <dbReference type="EMBL" id="RKN46153.1"/>
    </source>
</evidence>